<evidence type="ECO:0000256" key="1">
    <source>
        <dbReference type="ARBA" id="ARBA00008383"/>
    </source>
</evidence>
<dbReference type="AlphaFoldDB" id="A0A164VJ67"/>
<dbReference type="InterPro" id="IPR050509">
    <property type="entry name" value="CoA-transferase_III"/>
</dbReference>
<dbReference type="SUPFAM" id="SSF89796">
    <property type="entry name" value="CoA-transferase family III (CaiB/BaiF)"/>
    <property type="match status" value="1"/>
</dbReference>
<dbReference type="InterPro" id="IPR003673">
    <property type="entry name" value="CoA-Trfase_fam_III"/>
</dbReference>
<keyword evidence="3" id="KW-1185">Reference proteome</keyword>
<sequence>MNSALPLHGLKVIELAGLAPGPFAGLILADFGADVVRIDRTSSNAVVKDILCRGKRSIALNLKKETGRSILKRLISAADILIDPFRPGVLENLSLGPDVFLASGGINPRLIFARLVGFPPGPSRDMAGHDLNYLADSGVLSMFPRGDKPSFPLNILADFAGGGMLCVMGILLAVIERQKSGLGQVVECNMVSGTRYLSSFPLILSLAENPTFGEPGASKGLLDGGAPFYEVYRCSDGGYMSVACLEPQFFKVFMDRFSGALKLARNVEIMEAPIPLHLQNDRSRWPELRRYLEKGFLSKTRDEWTTIFEGSDACVMPMRTPAEAATAHGPVPAPHPRLSRTKLEVGSSDLSIDILEPGAHTDQILRELDITDRERAQLVADGVVTAPKQLRSRL</sequence>
<dbReference type="Pfam" id="PF02515">
    <property type="entry name" value="CoA_transf_3"/>
    <property type="match status" value="1"/>
</dbReference>
<proteinExistence type="inferred from homology"/>
<comment type="similarity">
    <text evidence="1">Belongs to the CoA-transferase III family.</text>
</comment>
<evidence type="ECO:0000313" key="3">
    <source>
        <dbReference type="Proteomes" id="UP000076722"/>
    </source>
</evidence>
<dbReference type="GO" id="GO:0016740">
    <property type="term" value="F:transferase activity"/>
    <property type="evidence" value="ECO:0007669"/>
    <property type="project" value="UniProtKB-KW"/>
</dbReference>
<dbReference type="InterPro" id="IPR044855">
    <property type="entry name" value="CoA-Trfase_III_dom3_sf"/>
</dbReference>
<accession>A0A164VJ67</accession>
<dbReference type="Gene3D" id="3.30.1540.10">
    <property type="entry name" value="formyl-coa transferase, domain 3"/>
    <property type="match status" value="1"/>
</dbReference>
<name>A0A164VJ67_9AGAM</name>
<evidence type="ECO:0000313" key="2">
    <source>
        <dbReference type="EMBL" id="KZS94205.1"/>
    </source>
</evidence>
<gene>
    <name evidence="2" type="ORF">SISNIDRAFT_440637</name>
</gene>
<dbReference type="Gene3D" id="3.40.50.10540">
    <property type="entry name" value="Crotonobetainyl-coa:carnitine coa-transferase, domain 1"/>
    <property type="match status" value="1"/>
</dbReference>
<dbReference type="STRING" id="1314777.A0A164VJ67"/>
<dbReference type="OrthoDB" id="16747at2759"/>
<keyword evidence="2" id="KW-0808">Transferase</keyword>
<dbReference type="EMBL" id="KV419405">
    <property type="protein sequence ID" value="KZS94205.1"/>
    <property type="molecule type" value="Genomic_DNA"/>
</dbReference>
<dbReference type="PANTHER" id="PTHR48228">
    <property type="entry name" value="SUCCINYL-COA--D-CITRAMALATE COA-TRANSFERASE"/>
    <property type="match status" value="1"/>
</dbReference>
<reference evidence="2 3" key="1">
    <citation type="journal article" date="2016" name="Mol. Biol. Evol.">
        <title>Comparative Genomics of Early-Diverging Mushroom-Forming Fungi Provides Insights into the Origins of Lignocellulose Decay Capabilities.</title>
        <authorList>
            <person name="Nagy L.G."/>
            <person name="Riley R."/>
            <person name="Tritt A."/>
            <person name="Adam C."/>
            <person name="Daum C."/>
            <person name="Floudas D."/>
            <person name="Sun H."/>
            <person name="Yadav J.S."/>
            <person name="Pangilinan J."/>
            <person name="Larsson K.H."/>
            <person name="Matsuura K."/>
            <person name="Barry K."/>
            <person name="Labutti K."/>
            <person name="Kuo R."/>
            <person name="Ohm R.A."/>
            <person name="Bhattacharya S.S."/>
            <person name="Shirouzu T."/>
            <person name="Yoshinaga Y."/>
            <person name="Martin F.M."/>
            <person name="Grigoriev I.V."/>
            <person name="Hibbett D.S."/>
        </authorList>
    </citation>
    <scope>NUCLEOTIDE SEQUENCE [LARGE SCALE GENOMIC DNA]</scope>
    <source>
        <strain evidence="2 3">HHB9708</strain>
    </source>
</reference>
<dbReference type="InterPro" id="IPR023606">
    <property type="entry name" value="CoA-Trfase_III_dom_1_sf"/>
</dbReference>
<dbReference type="PANTHER" id="PTHR48228:SF5">
    <property type="entry name" value="ALPHA-METHYLACYL-COA RACEMASE"/>
    <property type="match status" value="1"/>
</dbReference>
<dbReference type="Proteomes" id="UP000076722">
    <property type="component" value="Unassembled WGS sequence"/>
</dbReference>
<protein>
    <submittedName>
        <fullName evidence="2">CoA-transferase family III</fullName>
    </submittedName>
</protein>
<organism evidence="2 3">
    <name type="scientific">Sistotremastrum niveocremeum HHB9708</name>
    <dbReference type="NCBI Taxonomy" id="1314777"/>
    <lineage>
        <taxon>Eukaryota</taxon>
        <taxon>Fungi</taxon>
        <taxon>Dikarya</taxon>
        <taxon>Basidiomycota</taxon>
        <taxon>Agaricomycotina</taxon>
        <taxon>Agaricomycetes</taxon>
        <taxon>Sistotremastrales</taxon>
        <taxon>Sistotremastraceae</taxon>
        <taxon>Sertulicium</taxon>
        <taxon>Sertulicium niveocremeum</taxon>
    </lineage>
</organism>